<protein>
    <recommendedName>
        <fullName evidence="3">F-box domain-containing protein</fullName>
    </recommendedName>
</protein>
<dbReference type="PANTHER" id="PTHR45982">
    <property type="entry name" value="REGULATOR OF CHROMOSOME CONDENSATION"/>
    <property type="match status" value="1"/>
</dbReference>
<dbReference type="PROSITE" id="PS50012">
    <property type="entry name" value="RCC1_3"/>
    <property type="match status" value="1"/>
</dbReference>
<feature type="region of interest" description="Disordered" evidence="2">
    <location>
        <begin position="291"/>
        <end position="312"/>
    </location>
</feature>
<dbReference type="InterPro" id="IPR001810">
    <property type="entry name" value="F-box_dom"/>
</dbReference>
<dbReference type="SMART" id="SM00256">
    <property type="entry name" value="FBOX"/>
    <property type="match status" value="1"/>
</dbReference>
<dbReference type="OrthoDB" id="61110at2759"/>
<dbReference type="InterPro" id="IPR051553">
    <property type="entry name" value="Ran_GTPase-activating"/>
</dbReference>
<dbReference type="SUPFAM" id="SSF50985">
    <property type="entry name" value="RCC1/BLIP-II"/>
    <property type="match status" value="1"/>
</dbReference>
<feature type="compositionally biased region" description="Polar residues" evidence="2">
    <location>
        <begin position="295"/>
        <end position="304"/>
    </location>
</feature>
<dbReference type="GO" id="GO:0005085">
    <property type="term" value="F:guanyl-nucleotide exchange factor activity"/>
    <property type="evidence" value="ECO:0007669"/>
    <property type="project" value="TreeGrafter"/>
</dbReference>
<dbReference type="Pfam" id="PF00415">
    <property type="entry name" value="RCC1"/>
    <property type="match status" value="1"/>
</dbReference>
<proteinExistence type="predicted"/>
<feature type="repeat" description="RCC1" evidence="1">
    <location>
        <begin position="85"/>
        <end position="151"/>
    </location>
</feature>
<name>A0A6A6BFU5_9PEZI</name>
<dbReference type="SUPFAM" id="SSF81383">
    <property type="entry name" value="F-box domain"/>
    <property type="match status" value="1"/>
</dbReference>
<dbReference type="RefSeq" id="XP_033397985.1">
    <property type="nucleotide sequence ID" value="XM_033543173.1"/>
</dbReference>
<keyword evidence="5" id="KW-1185">Reference proteome</keyword>
<sequence>MEEPLLVSLVTLPLDVLLPILSYLDLSSFLSLCRTCKAFQTPEISFDSGYWRRITCTTFPGPNQPLIQGDGRRWHALFQRMLAQSHAFSWGNNNNGCLGYKTRFPSSCHVPQPHTRNSERSWPDRMEHTGKLRSIADVQCGDLSTILLTSKGVLYSVGRLSPLKYGAGGSIEPRSLSFPFMSLTSAPSALSIREFSVHGCHVLGRADSGRIWYWTDMNFPAEHIQFTNIKIEEFGDSSADAETNFLLRGRIRQVVAGKNVRSAYVTNVGIVLWQTAERGTSGTVSQHIVVPKTGYQRQNGNDSSEASDEGRSLGRDVGEVVNYIVLEHFIVFVTDIGSFFATRFLDASDFSVEDIVELRELRHDTHCKSSRVDIQGSYTSFAALRGGEVITADENYLEDCWSNRTIPETNFKSGIKRVPALQHSGVTRIAFGRYHFHALHRDGRIKSYGMELHDSGSVGSGREGRPQSRRKEFKYPEELFGNTLLAPCASAPHAYARKCAVWVEQDETGWDESLDLRVCDEEGLSAYHALTIAAGAEHCAALVLVNKSAREVEA</sequence>
<dbReference type="GeneID" id="54300670"/>
<dbReference type="InterPro" id="IPR000408">
    <property type="entry name" value="Reg_chr_condens"/>
</dbReference>
<feature type="domain" description="F-box" evidence="3">
    <location>
        <begin position="6"/>
        <end position="54"/>
    </location>
</feature>
<dbReference type="InterPro" id="IPR009091">
    <property type="entry name" value="RCC1/BLIP-II"/>
</dbReference>
<gene>
    <name evidence="4" type="ORF">K452DRAFT_308636</name>
</gene>
<dbReference type="Proteomes" id="UP000799438">
    <property type="component" value="Unassembled WGS sequence"/>
</dbReference>
<dbReference type="InterPro" id="IPR036047">
    <property type="entry name" value="F-box-like_dom_sf"/>
</dbReference>
<evidence type="ECO:0000256" key="2">
    <source>
        <dbReference type="SAM" id="MobiDB-lite"/>
    </source>
</evidence>
<evidence type="ECO:0000313" key="5">
    <source>
        <dbReference type="Proteomes" id="UP000799438"/>
    </source>
</evidence>
<dbReference type="AlphaFoldDB" id="A0A6A6BFU5"/>
<accession>A0A6A6BFU5</accession>
<dbReference type="Gene3D" id="1.20.1280.50">
    <property type="match status" value="1"/>
</dbReference>
<evidence type="ECO:0000313" key="4">
    <source>
        <dbReference type="EMBL" id="KAF2142273.1"/>
    </source>
</evidence>
<dbReference type="GO" id="GO:0005737">
    <property type="term" value="C:cytoplasm"/>
    <property type="evidence" value="ECO:0007669"/>
    <property type="project" value="TreeGrafter"/>
</dbReference>
<evidence type="ECO:0000256" key="1">
    <source>
        <dbReference type="PROSITE-ProRule" id="PRU00235"/>
    </source>
</evidence>
<dbReference type="Gene3D" id="2.130.10.30">
    <property type="entry name" value="Regulator of chromosome condensation 1/beta-lactamase-inhibitor protein II"/>
    <property type="match status" value="2"/>
</dbReference>
<dbReference type="EMBL" id="ML995485">
    <property type="protein sequence ID" value="KAF2142273.1"/>
    <property type="molecule type" value="Genomic_DNA"/>
</dbReference>
<organism evidence="4 5">
    <name type="scientific">Aplosporella prunicola CBS 121167</name>
    <dbReference type="NCBI Taxonomy" id="1176127"/>
    <lineage>
        <taxon>Eukaryota</taxon>
        <taxon>Fungi</taxon>
        <taxon>Dikarya</taxon>
        <taxon>Ascomycota</taxon>
        <taxon>Pezizomycotina</taxon>
        <taxon>Dothideomycetes</taxon>
        <taxon>Dothideomycetes incertae sedis</taxon>
        <taxon>Botryosphaeriales</taxon>
        <taxon>Aplosporellaceae</taxon>
        <taxon>Aplosporella</taxon>
    </lineage>
</organism>
<dbReference type="Pfam" id="PF12937">
    <property type="entry name" value="F-box-like"/>
    <property type="match status" value="1"/>
</dbReference>
<reference evidence="4" key="1">
    <citation type="journal article" date="2020" name="Stud. Mycol.">
        <title>101 Dothideomycetes genomes: a test case for predicting lifestyles and emergence of pathogens.</title>
        <authorList>
            <person name="Haridas S."/>
            <person name="Albert R."/>
            <person name="Binder M."/>
            <person name="Bloem J."/>
            <person name="Labutti K."/>
            <person name="Salamov A."/>
            <person name="Andreopoulos B."/>
            <person name="Baker S."/>
            <person name="Barry K."/>
            <person name="Bills G."/>
            <person name="Bluhm B."/>
            <person name="Cannon C."/>
            <person name="Castanera R."/>
            <person name="Culley D."/>
            <person name="Daum C."/>
            <person name="Ezra D."/>
            <person name="Gonzalez J."/>
            <person name="Henrissat B."/>
            <person name="Kuo A."/>
            <person name="Liang C."/>
            <person name="Lipzen A."/>
            <person name="Lutzoni F."/>
            <person name="Magnuson J."/>
            <person name="Mondo S."/>
            <person name="Nolan M."/>
            <person name="Ohm R."/>
            <person name="Pangilinan J."/>
            <person name="Park H.-J."/>
            <person name="Ramirez L."/>
            <person name="Alfaro M."/>
            <person name="Sun H."/>
            <person name="Tritt A."/>
            <person name="Yoshinaga Y."/>
            <person name="Zwiers L.-H."/>
            <person name="Turgeon B."/>
            <person name="Goodwin S."/>
            <person name="Spatafora J."/>
            <person name="Crous P."/>
            <person name="Grigoriev I."/>
        </authorList>
    </citation>
    <scope>NUCLEOTIDE SEQUENCE</scope>
    <source>
        <strain evidence="4">CBS 121167</strain>
    </source>
</reference>
<dbReference type="PANTHER" id="PTHR45982:SF3">
    <property type="entry name" value="F-BOX PROTEIN POF9"/>
    <property type="match status" value="1"/>
</dbReference>
<dbReference type="PROSITE" id="PS50181">
    <property type="entry name" value="FBOX"/>
    <property type="match status" value="1"/>
</dbReference>
<evidence type="ECO:0000259" key="3">
    <source>
        <dbReference type="PROSITE" id="PS50181"/>
    </source>
</evidence>